<dbReference type="PRINTS" id="PR00072">
    <property type="entry name" value="MALOXRDTASE"/>
</dbReference>
<dbReference type="GO" id="GO:0006108">
    <property type="term" value="P:malate metabolic process"/>
    <property type="evidence" value="ECO:0007669"/>
    <property type="project" value="UniProtKB-ARBA"/>
</dbReference>
<evidence type="ECO:0000259" key="4">
    <source>
        <dbReference type="SMART" id="SM01274"/>
    </source>
</evidence>
<organism evidence="5 6">
    <name type="scientific">Solanum stoloniferum</name>
    <dbReference type="NCBI Taxonomy" id="62892"/>
    <lineage>
        <taxon>Eukaryota</taxon>
        <taxon>Viridiplantae</taxon>
        <taxon>Streptophyta</taxon>
        <taxon>Embryophyta</taxon>
        <taxon>Tracheophyta</taxon>
        <taxon>Spermatophyta</taxon>
        <taxon>Magnoliopsida</taxon>
        <taxon>eudicotyledons</taxon>
        <taxon>Gunneridae</taxon>
        <taxon>Pentapetalae</taxon>
        <taxon>asterids</taxon>
        <taxon>lamiids</taxon>
        <taxon>Solanales</taxon>
        <taxon>Solanaceae</taxon>
        <taxon>Solanoideae</taxon>
        <taxon>Solaneae</taxon>
        <taxon>Solanum</taxon>
    </lineage>
</organism>
<dbReference type="GO" id="GO:0016491">
    <property type="term" value="F:oxidoreductase activity"/>
    <property type="evidence" value="ECO:0007669"/>
    <property type="project" value="UniProtKB-ARBA"/>
</dbReference>
<dbReference type="InterPro" id="IPR037062">
    <property type="entry name" value="Malic_N_dom_sf"/>
</dbReference>
<dbReference type="InterPro" id="IPR046346">
    <property type="entry name" value="Aminoacid_DH-like_N_sf"/>
</dbReference>
<dbReference type="SUPFAM" id="SSF53223">
    <property type="entry name" value="Aminoacid dehydrogenase-like, N-terminal domain"/>
    <property type="match status" value="1"/>
</dbReference>
<evidence type="ECO:0000256" key="3">
    <source>
        <dbReference type="SAM" id="Phobius"/>
    </source>
</evidence>
<dbReference type="InterPro" id="IPR001891">
    <property type="entry name" value="Malic_OxRdtase"/>
</dbReference>
<dbReference type="Pfam" id="PF00390">
    <property type="entry name" value="malic"/>
    <property type="match status" value="1"/>
</dbReference>
<comment type="caution">
    <text evidence="5">The sequence shown here is derived from an EMBL/GenBank/DDBJ whole genome shotgun (WGS) entry which is preliminary data.</text>
</comment>
<accession>A0ABD2TKR3</accession>
<dbReference type="EMBL" id="JBJKTR010000010">
    <property type="protein sequence ID" value="KAL3356457.1"/>
    <property type="molecule type" value="Genomic_DNA"/>
</dbReference>
<comment type="cofactor">
    <cofactor evidence="1">
        <name>Mg(2+)</name>
        <dbReference type="ChEBI" id="CHEBI:18420"/>
    </cofactor>
</comment>
<feature type="domain" description="Malic enzyme N-terminal" evidence="4">
    <location>
        <begin position="4"/>
        <end position="118"/>
    </location>
</feature>
<dbReference type="InterPro" id="IPR036291">
    <property type="entry name" value="NAD(P)-bd_dom_sf"/>
</dbReference>
<dbReference type="Pfam" id="PF03949">
    <property type="entry name" value="Malic_M"/>
    <property type="match status" value="1"/>
</dbReference>
<name>A0ABD2TKR3_9SOLN</name>
<gene>
    <name evidence="5" type="ORF">AABB24_017232</name>
</gene>
<dbReference type="PANTHER" id="PTHR23406:SF77">
    <property type="entry name" value="MALIC ENZYME"/>
    <property type="match status" value="1"/>
</dbReference>
<dbReference type="Proteomes" id="UP001627284">
    <property type="component" value="Unassembled WGS sequence"/>
</dbReference>
<protein>
    <recommendedName>
        <fullName evidence="4">Malic enzyme N-terminal domain-containing protein</fullName>
    </recommendedName>
</protein>
<keyword evidence="3" id="KW-0812">Transmembrane</keyword>
<dbReference type="Gene3D" id="3.40.50.10380">
    <property type="entry name" value="Malic enzyme, N-terminal domain"/>
    <property type="match status" value="1"/>
</dbReference>
<comment type="similarity">
    <text evidence="2">Belongs to the malic enzymes family.</text>
</comment>
<keyword evidence="6" id="KW-1185">Reference proteome</keyword>
<dbReference type="InterPro" id="IPR012301">
    <property type="entry name" value="Malic_N_dom"/>
</dbReference>
<dbReference type="Gene3D" id="3.40.50.720">
    <property type="entry name" value="NAD(P)-binding Rossmann-like Domain"/>
    <property type="match status" value="1"/>
</dbReference>
<feature type="transmembrane region" description="Helical" evidence="3">
    <location>
        <begin position="132"/>
        <end position="151"/>
    </location>
</feature>
<dbReference type="PANTHER" id="PTHR23406">
    <property type="entry name" value="MALIC ENZYME-RELATED"/>
    <property type="match status" value="1"/>
</dbReference>
<reference evidence="5 6" key="1">
    <citation type="submission" date="2024-05" db="EMBL/GenBank/DDBJ databases">
        <title>De novo assembly of an allotetraploid wild potato.</title>
        <authorList>
            <person name="Hosaka A.J."/>
        </authorList>
    </citation>
    <scope>NUCLEOTIDE SEQUENCE [LARGE SCALE GENOMIC DNA]</scope>
    <source>
        <tissue evidence="5">Young leaves</tissue>
    </source>
</reference>
<evidence type="ECO:0000256" key="2">
    <source>
        <dbReference type="ARBA" id="ARBA00008785"/>
    </source>
</evidence>
<sequence length="209" mass="24099">SLLLYISLIASSPFLRHFFVISPPLLQLCKLHLLYEIRNRDSHFKCLPITIDVGTNNEQLLKDEFYIGLRQKRPTGEEYYNFLEEFMKVVKQIYGEKVPVQYEDFANHDAFELMVKYGTTHLVFNDNIRGTAVVVLAGLVASLKLLGWSLVEHTFLFFGAGEIWMIFLPLLVSIADMDGLFSLKHIETILKSLHCASCRSFRDHKLELV</sequence>
<dbReference type="InterPro" id="IPR012302">
    <property type="entry name" value="Malic_NAD-bd"/>
</dbReference>
<proteinExistence type="inferred from homology"/>
<keyword evidence="3" id="KW-1133">Transmembrane helix</keyword>
<evidence type="ECO:0000313" key="6">
    <source>
        <dbReference type="Proteomes" id="UP001627284"/>
    </source>
</evidence>
<keyword evidence="3" id="KW-0472">Membrane</keyword>
<feature type="non-terminal residue" evidence="5">
    <location>
        <position position="1"/>
    </location>
</feature>
<dbReference type="SMART" id="SM01274">
    <property type="entry name" value="malic"/>
    <property type="match status" value="1"/>
</dbReference>
<dbReference type="AlphaFoldDB" id="A0ABD2TKR3"/>
<evidence type="ECO:0000256" key="1">
    <source>
        <dbReference type="ARBA" id="ARBA00001946"/>
    </source>
</evidence>
<feature type="transmembrane region" description="Helical" evidence="3">
    <location>
        <begin position="163"/>
        <end position="183"/>
    </location>
</feature>
<dbReference type="SUPFAM" id="SSF51735">
    <property type="entry name" value="NAD(P)-binding Rossmann-fold domains"/>
    <property type="match status" value="1"/>
</dbReference>
<evidence type="ECO:0000313" key="5">
    <source>
        <dbReference type="EMBL" id="KAL3356457.1"/>
    </source>
</evidence>